<accession>A0A367X5Q2</accession>
<sequence>MMLGFIGATGVASADERFTSPFGPDDQIGAANYLTAEVTLAASKLISEGKVYSLGMEISRDTPAFAPRGVAVTVFSPGQSGNKTLGSNSGTYNDDMFTGWLGVGTQIDGLGHLGDHHTYYNNNHAEDMVAATGLTKLGIENVPPMATRGVLLDVAAIKGTGRLEGGYVITLDDVLAAQKAAGTEIRKGDVVLVHTGWLDLVGQDNALYGSTEPGIGLEAAEWLAKKGVVAVGADTWGLEAVPHEDSTAFFPVHVKLLAENGVYILENIVTRDLAEDRAYEFLFVLGQAKLKGAVQMIINPVAIR</sequence>
<protein>
    <submittedName>
        <fullName evidence="1">Polyketide cyclase</fullName>
    </submittedName>
</protein>
<dbReference type="GO" id="GO:0004061">
    <property type="term" value="F:arylformamidase activity"/>
    <property type="evidence" value="ECO:0007669"/>
    <property type="project" value="InterPro"/>
</dbReference>
<comment type="caution">
    <text evidence="1">The sequence shown here is derived from an EMBL/GenBank/DDBJ whole genome shotgun (WGS) entry which is preliminary data.</text>
</comment>
<organism evidence="1 2">
    <name type="scientific">Thalassospira profundimaris</name>
    <dbReference type="NCBI Taxonomy" id="502049"/>
    <lineage>
        <taxon>Bacteria</taxon>
        <taxon>Pseudomonadati</taxon>
        <taxon>Pseudomonadota</taxon>
        <taxon>Alphaproteobacteria</taxon>
        <taxon>Rhodospirillales</taxon>
        <taxon>Thalassospiraceae</taxon>
        <taxon>Thalassospira</taxon>
    </lineage>
</organism>
<reference evidence="1 2" key="1">
    <citation type="submission" date="2014-07" db="EMBL/GenBank/DDBJ databases">
        <title>Draft genome sequence of Thalassospira profundimaris PR54-5.</title>
        <authorList>
            <person name="Lai Q."/>
            <person name="Shao Z."/>
        </authorList>
    </citation>
    <scope>NUCLEOTIDE SEQUENCE [LARGE SCALE GENOMIC DNA]</scope>
    <source>
        <strain evidence="1 2">PR54-5</strain>
    </source>
</reference>
<name>A0A367X5Q2_9PROT</name>
<dbReference type="InterPro" id="IPR007325">
    <property type="entry name" value="KFase/CYL"/>
</dbReference>
<evidence type="ECO:0000313" key="2">
    <source>
        <dbReference type="Proteomes" id="UP000252255"/>
    </source>
</evidence>
<dbReference type="Gene3D" id="3.50.30.50">
    <property type="entry name" value="Putative cyclase"/>
    <property type="match status" value="1"/>
</dbReference>
<dbReference type="Proteomes" id="UP000252255">
    <property type="component" value="Unassembled WGS sequence"/>
</dbReference>
<evidence type="ECO:0000313" key="1">
    <source>
        <dbReference type="EMBL" id="RCK48022.1"/>
    </source>
</evidence>
<dbReference type="PANTHER" id="PTHR34861:SF10">
    <property type="entry name" value="CYCLASE"/>
    <property type="match status" value="1"/>
</dbReference>
<dbReference type="PANTHER" id="PTHR34861">
    <property type="match status" value="1"/>
</dbReference>
<gene>
    <name evidence="1" type="ORF">TH30_06240</name>
</gene>
<dbReference type="Pfam" id="PF04199">
    <property type="entry name" value="Cyclase"/>
    <property type="match status" value="1"/>
</dbReference>
<dbReference type="InterPro" id="IPR037175">
    <property type="entry name" value="KFase_sf"/>
</dbReference>
<dbReference type="GO" id="GO:0019441">
    <property type="term" value="P:L-tryptophan catabolic process to kynurenine"/>
    <property type="evidence" value="ECO:0007669"/>
    <property type="project" value="InterPro"/>
</dbReference>
<dbReference type="AlphaFoldDB" id="A0A367X5Q2"/>
<dbReference type="EMBL" id="JPWI01000002">
    <property type="protein sequence ID" value="RCK48022.1"/>
    <property type="molecule type" value="Genomic_DNA"/>
</dbReference>
<proteinExistence type="predicted"/>
<dbReference type="SUPFAM" id="SSF102198">
    <property type="entry name" value="Putative cyclase"/>
    <property type="match status" value="1"/>
</dbReference>